<evidence type="ECO:0000256" key="1">
    <source>
        <dbReference type="SAM" id="Phobius"/>
    </source>
</evidence>
<gene>
    <name evidence="2" type="ORF">L873DRAFT_925899</name>
</gene>
<proteinExistence type="predicted"/>
<sequence>MQVSFQFVCNNLQLADILFYIQFLQTSTYLPVISNFLHSVFFSILLFYSTITLLIFS</sequence>
<evidence type="ECO:0000313" key="2">
    <source>
        <dbReference type="EMBL" id="RPA99410.1"/>
    </source>
</evidence>
<dbReference type="AlphaFoldDB" id="A0A3N4JTE6"/>
<organism evidence="2 3">
    <name type="scientific">Choiromyces venosus 120613-1</name>
    <dbReference type="NCBI Taxonomy" id="1336337"/>
    <lineage>
        <taxon>Eukaryota</taxon>
        <taxon>Fungi</taxon>
        <taxon>Dikarya</taxon>
        <taxon>Ascomycota</taxon>
        <taxon>Pezizomycotina</taxon>
        <taxon>Pezizomycetes</taxon>
        <taxon>Pezizales</taxon>
        <taxon>Tuberaceae</taxon>
        <taxon>Choiromyces</taxon>
    </lineage>
</organism>
<accession>A0A3N4JTE6</accession>
<keyword evidence="1" id="KW-0472">Membrane</keyword>
<name>A0A3N4JTE6_9PEZI</name>
<dbReference type="Proteomes" id="UP000276215">
    <property type="component" value="Unassembled WGS sequence"/>
</dbReference>
<keyword evidence="1" id="KW-1133">Transmembrane helix</keyword>
<keyword evidence="3" id="KW-1185">Reference proteome</keyword>
<evidence type="ECO:0000313" key="3">
    <source>
        <dbReference type="Proteomes" id="UP000276215"/>
    </source>
</evidence>
<reference evidence="2 3" key="1">
    <citation type="journal article" date="2018" name="Nat. Ecol. Evol.">
        <title>Pezizomycetes genomes reveal the molecular basis of ectomycorrhizal truffle lifestyle.</title>
        <authorList>
            <person name="Murat C."/>
            <person name="Payen T."/>
            <person name="Noel B."/>
            <person name="Kuo A."/>
            <person name="Morin E."/>
            <person name="Chen J."/>
            <person name="Kohler A."/>
            <person name="Krizsan K."/>
            <person name="Balestrini R."/>
            <person name="Da Silva C."/>
            <person name="Montanini B."/>
            <person name="Hainaut M."/>
            <person name="Levati E."/>
            <person name="Barry K.W."/>
            <person name="Belfiori B."/>
            <person name="Cichocki N."/>
            <person name="Clum A."/>
            <person name="Dockter R.B."/>
            <person name="Fauchery L."/>
            <person name="Guy J."/>
            <person name="Iotti M."/>
            <person name="Le Tacon F."/>
            <person name="Lindquist E.A."/>
            <person name="Lipzen A."/>
            <person name="Malagnac F."/>
            <person name="Mello A."/>
            <person name="Molinier V."/>
            <person name="Miyauchi S."/>
            <person name="Poulain J."/>
            <person name="Riccioni C."/>
            <person name="Rubini A."/>
            <person name="Sitrit Y."/>
            <person name="Splivallo R."/>
            <person name="Traeger S."/>
            <person name="Wang M."/>
            <person name="Zifcakova L."/>
            <person name="Wipf D."/>
            <person name="Zambonelli A."/>
            <person name="Paolocci F."/>
            <person name="Nowrousian M."/>
            <person name="Ottonello S."/>
            <person name="Baldrian P."/>
            <person name="Spatafora J.W."/>
            <person name="Henrissat B."/>
            <person name="Nagy L.G."/>
            <person name="Aury J.M."/>
            <person name="Wincker P."/>
            <person name="Grigoriev I.V."/>
            <person name="Bonfante P."/>
            <person name="Martin F.M."/>
        </authorList>
    </citation>
    <scope>NUCLEOTIDE SEQUENCE [LARGE SCALE GENOMIC DNA]</scope>
    <source>
        <strain evidence="2 3">120613-1</strain>
    </source>
</reference>
<keyword evidence="1" id="KW-0812">Transmembrane</keyword>
<dbReference type="EMBL" id="ML120388">
    <property type="protein sequence ID" value="RPA99410.1"/>
    <property type="molecule type" value="Genomic_DNA"/>
</dbReference>
<protein>
    <submittedName>
        <fullName evidence="2">Uncharacterized protein</fullName>
    </submittedName>
</protein>
<feature type="transmembrane region" description="Helical" evidence="1">
    <location>
        <begin position="36"/>
        <end position="56"/>
    </location>
</feature>